<name>A0A139AC54_GONPJ</name>
<keyword evidence="3" id="KW-1185">Reference proteome</keyword>
<feature type="compositionally biased region" description="Low complexity" evidence="1">
    <location>
        <begin position="198"/>
        <end position="209"/>
    </location>
</feature>
<feature type="compositionally biased region" description="Polar residues" evidence="1">
    <location>
        <begin position="1"/>
        <end position="13"/>
    </location>
</feature>
<feature type="compositionally biased region" description="Polar residues" evidence="1">
    <location>
        <begin position="130"/>
        <end position="145"/>
    </location>
</feature>
<protein>
    <submittedName>
        <fullName evidence="2">Uncharacterized protein</fullName>
    </submittedName>
</protein>
<proteinExistence type="predicted"/>
<accession>A0A139AC54</accession>
<evidence type="ECO:0000256" key="1">
    <source>
        <dbReference type="SAM" id="MobiDB-lite"/>
    </source>
</evidence>
<sequence>MHRLSSSSPSGAQIQGADADPVSLKPPVSPHIEPAAPSRRSLVHFSTKAPTLHLYYPRSDSVTDSDASTPQFKRLDVDSVGVLSSQGGGGSSETLVDENAIAAAVVVGGGGDASPSSPAELRNVAGTGTRGTSAPLGTTASQGLYDTSRDYISGGSPSRPAELPKVAVPAARGTSAPRSTSGAPELKDPSRDDTSGTSPHLSPSLSPDPSHLPQPTPSITLHPKSRHLPLRPPRPSPPGARIRVRLARPRPRRVRRVARRDPGLC</sequence>
<dbReference type="EMBL" id="KQ965770">
    <property type="protein sequence ID" value="KXS14360.1"/>
    <property type="molecule type" value="Genomic_DNA"/>
</dbReference>
<reference evidence="2 3" key="1">
    <citation type="journal article" date="2015" name="Genome Biol. Evol.">
        <title>Phylogenomic analyses indicate that early fungi evolved digesting cell walls of algal ancestors of land plants.</title>
        <authorList>
            <person name="Chang Y."/>
            <person name="Wang S."/>
            <person name="Sekimoto S."/>
            <person name="Aerts A.L."/>
            <person name="Choi C."/>
            <person name="Clum A."/>
            <person name="LaButti K.M."/>
            <person name="Lindquist E.A."/>
            <person name="Yee Ngan C."/>
            <person name="Ohm R.A."/>
            <person name="Salamov A.A."/>
            <person name="Grigoriev I.V."/>
            <person name="Spatafora J.W."/>
            <person name="Berbee M.L."/>
        </authorList>
    </citation>
    <scope>NUCLEOTIDE SEQUENCE [LARGE SCALE GENOMIC DNA]</scope>
    <source>
        <strain evidence="2 3">JEL478</strain>
    </source>
</reference>
<evidence type="ECO:0000313" key="3">
    <source>
        <dbReference type="Proteomes" id="UP000070544"/>
    </source>
</evidence>
<dbReference type="Proteomes" id="UP000070544">
    <property type="component" value="Unassembled WGS sequence"/>
</dbReference>
<organism evidence="2 3">
    <name type="scientific">Gonapodya prolifera (strain JEL478)</name>
    <name type="common">Monoblepharis prolifera</name>
    <dbReference type="NCBI Taxonomy" id="1344416"/>
    <lineage>
        <taxon>Eukaryota</taxon>
        <taxon>Fungi</taxon>
        <taxon>Fungi incertae sedis</taxon>
        <taxon>Chytridiomycota</taxon>
        <taxon>Chytridiomycota incertae sedis</taxon>
        <taxon>Monoblepharidomycetes</taxon>
        <taxon>Monoblepharidales</taxon>
        <taxon>Gonapodyaceae</taxon>
        <taxon>Gonapodya</taxon>
    </lineage>
</organism>
<dbReference type="AlphaFoldDB" id="A0A139AC54"/>
<evidence type="ECO:0000313" key="2">
    <source>
        <dbReference type="EMBL" id="KXS14360.1"/>
    </source>
</evidence>
<feature type="compositionally biased region" description="Basic and acidic residues" evidence="1">
    <location>
        <begin position="185"/>
        <end position="194"/>
    </location>
</feature>
<feature type="compositionally biased region" description="Basic residues" evidence="1">
    <location>
        <begin position="242"/>
        <end position="258"/>
    </location>
</feature>
<gene>
    <name evidence="2" type="ORF">M427DRAFT_354056</name>
</gene>
<feature type="region of interest" description="Disordered" evidence="1">
    <location>
        <begin position="109"/>
        <end position="265"/>
    </location>
</feature>
<feature type="region of interest" description="Disordered" evidence="1">
    <location>
        <begin position="1"/>
        <end position="42"/>
    </location>
</feature>